<dbReference type="GO" id="GO:0005509">
    <property type="term" value="F:calcium ion binding"/>
    <property type="evidence" value="ECO:0007669"/>
    <property type="project" value="TreeGrafter"/>
</dbReference>
<keyword evidence="3" id="KW-0479">Metal-binding</keyword>
<dbReference type="InterPro" id="IPR011042">
    <property type="entry name" value="6-blade_b-propeller_TolB-like"/>
</dbReference>
<feature type="active site" description="Proton donor/acceptor" evidence="2">
    <location>
        <position position="197"/>
    </location>
</feature>
<evidence type="ECO:0000256" key="2">
    <source>
        <dbReference type="PIRSR" id="PIRSR605511-1"/>
    </source>
</evidence>
<evidence type="ECO:0000313" key="6">
    <source>
        <dbReference type="EMBL" id="SFL00320.1"/>
    </source>
</evidence>
<sequence>MAHADVTIFRNRRDVVGEGPVWDDDARCLWWVDTVGKTIHRADPLNDNTETYAVPQPPAALALADDGALIVAAGLAWLRFEPGFAALAQHAIWRQQPASMRFNDGVVDARGRFWTGTLHEAREPVGELLCLDEAEVRCVVNGLRTQNGCAISPDSRTFYLADSHPHVCAIWAFDFDLERGDLANRRLFHRPSHGRPDGAAVDSDGCYWFAAVDGGRIVRLDPDGAEMSAVKLPVSRPTKPVFGGSDLSTIYVTSMSAGTDPAVEPMAGAVLAIETGVRGLRQPRVNNSPAKARPLAGASQTADPIGRKRK</sequence>
<feature type="domain" description="SMP-30/Gluconolactonase/LRE-like region" evidence="5">
    <location>
        <begin position="16"/>
        <end position="255"/>
    </location>
</feature>
<evidence type="ECO:0000259" key="5">
    <source>
        <dbReference type="Pfam" id="PF08450"/>
    </source>
</evidence>
<feature type="binding site" evidence="3">
    <location>
        <position position="18"/>
    </location>
    <ligand>
        <name>a divalent metal cation</name>
        <dbReference type="ChEBI" id="CHEBI:60240"/>
    </ligand>
</feature>
<dbReference type="Pfam" id="PF08450">
    <property type="entry name" value="SGL"/>
    <property type="match status" value="1"/>
</dbReference>
<evidence type="ECO:0000256" key="1">
    <source>
        <dbReference type="ARBA" id="ARBA00008853"/>
    </source>
</evidence>
<accession>A0A1I4E5V4</accession>
<keyword evidence="7" id="KW-1185">Reference proteome</keyword>
<organism evidence="6 7">
    <name type="scientific">Neomesorhizobium albiziae</name>
    <dbReference type="NCBI Taxonomy" id="335020"/>
    <lineage>
        <taxon>Bacteria</taxon>
        <taxon>Pseudomonadati</taxon>
        <taxon>Pseudomonadota</taxon>
        <taxon>Alphaproteobacteria</taxon>
        <taxon>Hyphomicrobiales</taxon>
        <taxon>Phyllobacteriaceae</taxon>
        <taxon>Neomesorhizobium</taxon>
    </lineage>
</organism>
<feature type="region of interest" description="Disordered" evidence="4">
    <location>
        <begin position="282"/>
        <end position="310"/>
    </location>
</feature>
<comment type="cofactor">
    <cofactor evidence="3">
        <name>Zn(2+)</name>
        <dbReference type="ChEBI" id="CHEBI:29105"/>
    </cofactor>
    <text evidence="3">Binds 1 divalent metal cation per subunit.</text>
</comment>
<keyword evidence="3" id="KW-0862">Zinc</keyword>
<dbReference type="InterPro" id="IPR005511">
    <property type="entry name" value="SMP-30"/>
</dbReference>
<evidence type="ECO:0000256" key="3">
    <source>
        <dbReference type="PIRSR" id="PIRSR605511-2"/>
    </source>
</evidence>
<dbReference type="EMBL" id="FOSL01000022">
    <property type="protein sequence ID" value="SFL00320.1"/>
    <property type="molecule type" value="Genomic_DNA"/>
</dbReference>
<dbReference type="RefSeq" id="WP_149762955.1">
    <property type="nucleotide sequence ID" value="NZ_BSPE01000036.1"/>
</dbReference>
<feature type="binding site" evidence="3">
    <location>
        <position position="197"/>
    </location>
    <ligand>
        <name>a divalent metal cation</name>
        <dbReference type="ChEBI" id="CHEBI:60240"/>
    </ligand>
</feature>
<comment type="similarity">
    <text evidence="1">Belongs to the SMP-30/CGR1 family.</text>
</comment>
<dbReference type="GO" id="GO:0019853">
    <property type="term" value="P:L-ascorbic acid biosynthetic process"/>
    <property type="evidence" value="ECO:0007669"/>
    <property type="project" value="TreeGrafter"/>
</dbReference>
<proteinExistence type="inferred from homology"/>
<gene>
    <name evidence="6" type="ORF">SAMN04488498_12245</name>
</gene>
<reference evidence="6 7" key="1">
    <citation type="submission" date="2016-10" db="EMBL/GenBank/DDBJ databases">
        <authorList>
            <person name="Varghese N."/>
            <person name="Submissions S."/>
        </authorList>
    </citation>
    <scope>NUCLEOTIDE SEQUENCE [LARGE SCALE GENOMIC DNA]</scope>
    <source>
        <strain evidence="6 7">DSM 21822</strain>
    </source>
</reference>
<feature type="binding site" evidence="3">
    <location>
        <position position="103"/>
    </location>
    <ligand>
        <name>substrate</name>
    </ligand>
</feature>
<dbReference type="Gene3D" id="2.120.10.30">
    <property type="entry name" value="TolB, C-terminal domain"/>
    <property type="match status" value="1"/>
</dbReference>
<dbReference type="InterPro" id="IPR013658">
    <property type="entry name" value="SGL"/>
</dbReference>
<evidence type="ECO:0000313" key="7">
    <source>
        <dbReference type="Proteomes" id="UP000323300"/>
    </source>
</evidence>
<protein>
    <submittedName>
        <fullName evidence="6">Sugar lactone lactonase YvrE</fullName>
    </submittedName>
</protein>
<dbReference type="GO" id="GO:0004341">
    <property type="term" value="F:gluconolactonase activity"/>
    <property type="evidence" value="ECO:0007669"/>
    <property type="project" value="TreeGrafter"/>
</dbReference>
<dbReference type="OrthoDB" id="2633250at2"/>
<evidence type="ECO:0000256" key="4">
    <source>
        <dbReference type="SAM" id="MobiDB-lite"/>
    </source>
</evidence>
<dbReference type="PANTHER" id="PTHR10907">
    <property type="entry name" value="REGUCALCIN"/>
    <property type="match status" value="1"/>
</dbReference>
<name>A0A1I4E5V4_9HYPH</name>
<feature type="binding site" evidence="3">
    <location>
        <position position="101"/>
    </location>
    <ligand>
        <name>substrate</name>
    </ligand>
</feature>
<dbReference type="SUPFAM" id="SSF63829">
    <property type="entry name" value="Calcium-dependent phosphotriesterase"/>
    <property type="match status" value="1"/>
</dbReference>
<dbReference type="AlphaFoldDB" id="A0A1I4E5V4"/>
<dbReference type="Proteomes" id="UP000323300">
    <property type="component" value="Unassembled WGS sequence"/>
</dbReference>
<dbReference type="PRINTS" id="PR01790">
    <property type="entry name" value="SMP30FAMILY"/>
</dbReference>
<feature type="binding site" evidence="3">
    <location>
        <position position="147"/>
    </location>
    <ligand>
        <name>a divalent metal cation</name>
        <dbReference type="ChEBI" id="CHEBI:60240"/>
    </ligand>
</feature>
<dbReference type="PANTHER" id="PTHR10907:SF47">
    <property type="entry name" value="REGUCALCIN"/>
    <property type="match status" value="1"/>
</dbReference>